<sequence>MYHASSFTSEKLGSCAHVIRLHRTQHGPFTERDALSMDRWTAAHILEAIRASRDTHHSLLHQETSQLR</sequence>
<evidence type="ECO:0000313" key="1">
    <source>
        <dbReference type="EMBL" id="KAJ8867280.1"/>
    </source>
</evidence>
<proteinExistence type="predicted"/>
<keyword evidence="2" id="KW-1185">Reference proteome</keyword>
<dbReference type="EMBL" id="JARBHB010000015">
    <property type="protein sequence ID" value="KAJ8867280.1"/>
    <property type="molecule type" value="Genomic_DNA"/>
</dbReference>
<reference evidence="1 2" key="1">
    <citation type="submission" date="2023-02" db="EMBL/GenBank/DDBJ databases">
        <title>LHISI_Scaffold_Assembly.</title>
        <authorList>
            <person name="Stuart O.P."/>
            <person name="Cleave R."/>
            <person name="Magrath M.J.L."/>
            <person name="Mikheyev A.S."/>
        </authorList>
    </citation>
    <scope>NUCLEOTIDE SEQUENCE [LARGE SCALE GENOMIC DNA]</scope>
    <source>
        <strain evidence="1">Daus_M_001</strain>
        <tissue evidence="1">Leg muscle</tissue>
    </source>
</reference>
<dbReference type="SUPFAM" id="SSF55120">
    <property type="entry name" value="Pseudouridine synthase"/>
    <property type="match status" value="1"/>
</dbReference>
<dbReference type="Proteomes" id="UP001159363">
    <property type="component" value="Chromosome 14"/>
</dbReference>
<name>A0ABQ9G493_9NEOP</name>
<protein>
    <submittedName>
        <fullName evidence="1">Uncharacterized protein</fullName>
    </submittedName>
</protein>
<organism evidence="1 2">
    <name type="scientific">Dryococelus australis</name>
    <dbReference type="NCBI Taxonomy" id="614101"/>
    <lineage>
        <taxon>Eukaryota</taxon>
        <taxon>Metazoa</taxon>
        <taxon>Ecdysozoa</taxon>
        <taxon>Arthropoda</taxon>
        <taxon>Hexapoda</taxon>
        <taxon>Insecta</taxon>
        <taxon>Pterygota</taxon>
        <taxon>Neoptera</taxon>
        <taxon>Polyneoptera</taxon>
        <taxon>Phasmatodea</taxon>
        <taxon>Verophasmatodea</taxon>
        <taxon>Anareolatae</taxon>
        <taxon>Phasmatidae</taxon>
        <taxon>Eurycanthinae</taxon>
        <taxon>Dryococelus</taxon>
    </lineage>
</organism>
<dbReference type="Gene3D" id="3.30.2350.10">
    <property type="entry name" value="Pseudouridine synthase"/>
    <property type="match status" value="1"/>
</dbReference>
<gene>
    <name evidence="1" type="ORF">PR048_031079</name>
</gene>
<evidence type="ECO:0000313" key="2">
    <source>
        <dbReference type="Proteomes" id="UP001159363"/>
    </source>
</evidence>
<dbReference type="InterPro" id="IPR020103">
    <property type="entry name" value="PsdUridine_synth_cat_dom_sf"/>
</dbReference>
<accession>A0ABQ9G493</accession>
<comment type="caution">
    <text evidence="1">The sequence shown here is derived from an EMBL/GenBank/DDBJ whole genome shotgun (WGS) entry which is preliminary data.</text>
</comment>